<dbReference type="STRING" id="28573.A0A0U1LIV5"/>
<evidence type="ECO:0000313" key="3">
    <source>
        <dbReference type="Proteomes" id="UP000054383"/>
    </source>
</evidence>
<dbReference type="OrthoDB" id="1577640at2759"/>
<name>A0A0U1LIV5_TALIS</name>
<evidence type="ECO:0000313" key="2">
    <source>
        <dbReference type="EMBL" id="CRG82929.1"/>
    </source>
</evidence>
<keyword evidence="3" id="KW-1185">Reference proteome</keyword>
<proteinExistence type="predicted"/>
<feature type="compositionally biased region" description="Polar residues" evidence="1">
    <location>
        <begin position="204"/>
        <end position="222"/>
    </location>
</feature>
<sequence length="496" mass="57060">MAEAITLLGAAAAAAQFAEIGFRVVYKCSVLVKESREYPEFLQRTHNKMRHLISLATENTDTSEQPHSAQLEDVWKDCSRQAEIIDAALQSMTREIESEGILGQWKRLRLHPRIHGIEKALGELERCKTTLGLYLGNETLHRMGRMHHDVVMTNDKIDHFEGLLSRMFEEYHKKTENAFLDAIQQAQATRSLDFNTLDKKETSSSRNGQHKAPSSTVMPYSENQKRDLSKAKIPLAEKRKKDIDRPNASFSNFKRVEWSKLLTLAGNTVIFQFGSQSKKSFTSACERDKNMFLNFYLRLRTAWLFDLVELNFSLQQYPSAPSVLASLKSLRRVRRLPLTTFFMDIYGMRANHKHGGYCKALGYNYLRNKVPSEETQVHLFTLARKLLLQNFYAGDASPTDIDAQGQTLIHLQVMLYRPGYETLFLKMVEFLLSIGVDTEVADDNLEFNSIVGFLAQDFVLNTISQMKFHYHGLAFRKIMYLRPEFSNAFKFGQNQY</sequence>
<accession>A0A0U1LIV5</accession>
<dbReference type="Proteomes" id="UP000054383">
    <property type="component" value="Unassembled WGS sequence"/>
</dbReference>
<feature type="compositionally biased region" description="Basic and acidic residues" evidence="1">
    <location>
        <begin position="223"/>
        <end position="235"/>
    </location>
</feature>
<feature type="region of interest" description="Disordered" evidence="1">
    <location>
        <begin position="194"/>
        <end position="235"/>
    </location>
</feature>
<dbReference type="EMBL" id="CVMT01000001">
    <property type="protein sequence ID" value="CRG82929.1"/>
    <property type="molecule type" value="Genomic_DNA"/>
</dbReference>
<organism evidence="2 3">
    <name type="scientific">Talaromyces islandicus</name>
    <name type="common">Penicillium islandicum</name>
    <dbReference type="NCBI Taxonomy" id="28573"/>
    <lineage>
        <taxon>Eukaryota</taxon>
        <taxon>Fungi</taxon>
        <taxon>Dikarya</taxon>
        <taxon>Ascomycota</taxon>
        <taxon>Pezizomycotina</taxon>
        <taxon>Eurotiomycetes</taxon>
        <taxon>Eurotiomycetidae</taxon>
        <taxon>Eurotiales</taxon>
        <taxon>Trichocomaceae</taxon>
        <taxon>Talaromyces</taxon>
        <taxon>Talaromyces sect. Islandici</taxon>
    </lineage>
</organism>
<dbReference type="AlphaFoldDB" id="A0A0U1LIV5"/>
<reference evidence="2 3" key="1">
    <citation type="submission" date="2015-04" db="EMBL/GenBank/DDBJ databases">
        <authorList>
            <person name="Syromyatnikov M.Y."/>
            <person name="Popov V.N."/>
        </authorList>
    </citation>
    <scope>NUCLEOTIDE SEQUENCE [LARGE SCALE GENOMIC DNA]</scope>
    <source>
        <strain evidence="2">WF-38-12</strain>
    </source>
</reference>
<protein>
    <recommendedName>
        <fullName evidence="4">Fungal N-terminal domain-containing protein</fullName>
    </recommendedName>
</protein>
<evidence type="ECO:0008006" key="4">
    <source>
        <dbReference type="Google" id="ProtNLM"/>
    </source>
</evidence>
<gene>
    <name evidence="2" type="ORF">PISL3812_00276</name>
</gene>
<evidence type="ECO:0000256" key="1">
    <source>
        <dbReference type="SAM" id="MobiDB-lite"/>
    </source>
</evidence>